<keyword evidence="2" id="KW-1185">Reference proteome</keyword>
<name>A0A6G0VZM6_APHCR</name>
<comment type="caution">
    <text evidence="1">The sequence shown here is derived from an EMBL/GenBank/DDBJ whole genome shotgun (WGS) entry which is preliminary data.</text>
</comment>
<proteinExistence type="predicted"/>
<organism evidence="1 2">
    <name type="scientific">Aphis craccivora</name>
    <name type="common">Cowpea aphid</name>
    <dbReference type="NCBI Taxonomy" id="307492"/>
    <lineage>
        <taxon>Eukaryota</taxon>
        <taxon>Metazoa</taxon>
        <taxon>Ecdysozoa</taxon>
        <taxon>Arthropoda</taxon>
        <taxon>Hexapoda</taxon>
        <taxon>Insecta</taxon>
        <taxon>Pterygota</taxon>
        <taxon>Neoptera</taxon>
        <taxon>Paraneoptera</taxon>
        <taxon>Hemiptera</taxon>
        <taxon>Sternorrhyncha</taxon>
        <taxon>Aphidomorpha</taxon>
        <taxon>Aphidoidea</taxon>
        <taxon>Aphididae</taxon>
        <taxon>Aphidini</taxon>
        <taxon>Aphis</taxon>
        <taxon>Aphis</taxon>
    </lineage>
</organism>
<dbReference type="OrthoDB" id="6613714at2759"/>
<reference evidence="1 2" key="1">
    <citation type="submission" date="2019-08" db="EMBL/GenBank/DDBJ databases">
        <title>Whole genome of Aphis craccivora.</title>
        <authorList>
            <person name="Voronova N.V."/>
            <person name="Shulinski R.S."/>
            <person name="Bandarenka Y.V."/>
            <person name="Zhorov D.G."/>
            <person name="Warner D."/>
        </authorList>
    </citation>
    <scope>NUCLEOTIDE SEQUENCE [LARGE SCALE GENOMIC DNA]</scope>
    <source>
        <strain evidence="1">180601</strain>
        <tissue evidence="1">Whole Body</tissue>
    </source>
</reference>
<dbReference type="EMBL" id="VUJU01010105">
    <property type="protein sequence ID" value="KAF0715842.1"/>
    <property type="molecule type" value="Genomic_DNA"/>
</dbReference>
<evidence type="ECO:0000313" key="2">
    <source>
        <dbReference type="Proteomes" id="UP000478052"/>
    </source>
</evidence>
<gene>
    <name evidence="1" type="ORF">FWK35_00024771</name>
</gene>
<protein>
    <submittedName>
        <fullName evidence="1">Transposable element P transposase</fullName>
    </submittedName>
</protein>
<evidence type="ECO:0000313" key="1">
    <source>
        <dbReference type="EMBL" id="KAF0715842.1"/>
    </source>
</evidence>
<sequence>MFAIFSNIHPSQDYIKWDHYCQFFNNDSKNMLKICPKISRHHMELNNLTKIKRIYGSRNTVLPSTRV</sequence>
<dbReference type="Proteomes" id="UP000478052">
    <property type="component" value="Unassembled WGS sequence"/>
</dbReference>
<dbReference type="AlphaFoldDB" id="A0A6G0VZM6"/>
<accession>A0A6G0VZM6</accession>